<organism evidence="1 2">
    <name type="scientific">Bradyrhizobium yuanmingense</name>
    <dbReference type="NCBI Taxonomy" id="108015"/>
    <lineage>
        <taxon>Bacteria</taxon>
        <taxon>Pseudomonadati</taxon>
        <taxon>Pseudomonadota</taxon>
        <taxon>Alphaproteobacteria</taxon>
        <taxon>Hyphomicrobiales</taxon>
        <taxon>Nitrobacteraceae</taxon>
        <taxon>Bradyrhizobium</taxon>
    </lineage>
</organism>
<dbReference type="EMBL" id="FMAE01000044">
    <property type="protein sequence ID" value="SCB52936.1"/>
    <property type="molecule type" value="Genomic_DNA"/>
</dbReference>
<evidence type="ECO:0000313" key="1">
    <source>
        <dbReference type="EMBL" id="SCB52936.1"/>
    </source>
</evidence>
<accession>A0A1C3XLK7</accession>
<reference evidence="1 2" key="1">
    <citation type="submission" date="2016-08" db="EMBL/GenBank/DDBJ databases">
        <authorList>
            <person name="Seilhamer J.J."/>
        </authorList>
    </citation>
    <scope>NUCLEOTIDE SEQUENCE [LARGE SCALE GENOMIC DNA]</scope>
    <source>
        <strain evidence="1 2">CCBAU 10071</strain>
    </source>
</reference>
<name>A0A1C3XLK7_9BRAD</name>
<sequence length="53" mass="5918">MTVTTIKTDVSAVKELLRSDKEFLKPLIRRKTLEAEMTETLGAENGEPAREGL</sequence>
<dbReference type="Proteomes" id="UP000183174">
    <property type="component" value="Unassembled WGS sequence"/>
</dbReference>
<evidence type="ECO:0000313" key="2">
    <source>
        <dbReference type="Proteomes" id="UP000183174"/>
    </source>
</evidence>
<protein>
    <submittedName>
        <fullName evidence="1">Uncharacterized protein</fullName>
    </submittedName>
</protein>
<dbReference type="AlphaFoldDB" id="A0A1C3XLK7"/>
<proteinExistence type="predicted"/>
<gene>
    <name evidence="1" type="ORF">GA0061099_10441</name>
</gene>